<protein>
    <recommendedName>
        <fullName evidence="16">Potassium-transporting ATPase ATP-binding subunit</fullName>
        <ecNumber evidence="16">7.2.2.6</ecNumber>
    </recommendedName>
    <alternativeName>
        <fullName evidence="16">ATP phosphohydrolase [potassium-transporting] B chain</fullName>
    </alternativeName>
    <alternativeName>
        <fullName evidence="16">Potassium-binding and translocating subunit B</fullName>
    </alternativeName>
    <alternativeName>
        <fullName evidence="16">Potassium-translocating ATPase B chain</fullName>
    </alternativeName>
</protein>
<evidence type="ECO:0000256" key="1">
    <source>
        <dbReference type="ARBA" id="ARBA00004651"/>
    </source>
</evidence>
<keyword evidence="8 16" id="KW-0547">Nucleotide-binding</keyword>
<dbReference type="SUPFAM" id="SSF81653">
    <property type="entry name" value="Calcium ATPase, transduction domain A"/>
    <property type="match status" value="1"/>
</dbReference>
<evidence type="ECO:0000256" key="17">
    <source>
        <dbReference type="SAM" id="MobiDB-lite"/>
    </source>
</evidence>
<comment type="catalytic activity">
    <reaction evidence="16">
        <text>K(+)(out) + ATP + H2O = K(+)(in) + ADP + phosphate + H(+)</text>
        <dbReference type="Rhea" id="RHEA:16777"/>
        <dbReference type="ChEBI" id="CHEBI:15377"/>
        <dbReference type="ChEBI" id="CHEBI:15378"/>
        <dbReference type="ChEBI" id="CHEBI:29103"/>
        <dbReference type="ChEBI" id="CHEBI:30616"/>
        <dbReference type="ChEBI" id="CHEBI:43474"/>
        <dbReference type="ChEBI" id="CHEBI:456216"/>
        <dbReference type="EC" id="7.2.2.6"/>
    </reaction>
</comment>
<evidence type="ECO:0000256" key="13">
    <source>
        <dbReference type="ARBA" id="ARBA00022989"/>
    </source>
</evidence>
<evidence type="ECO:0000256" key="15">
    <source>
        <dbReference type="ARBA" id="ARBA00023136"/>
    </source>
</evidence>
<evidence type="ECO:0000256" key="2">
    <source>
        <dbReference type="ARBA" id="ARBA00022448"/>
    </source>
</evidence>
<dbReference type="InterPro" id="IPR023299">
    <property type="entry name" value="ATPase_P-typ_cyto_dom_N"/>
</dbReference>
<evidence type="ECO:0000259" key="18">
    <source>
        <dbReference type="Pfam" id="PF00122"/>
    </source>
</evidence>
<keyword evidence="4 16" id="KW-0633">Potassium transport</keyword>
<dbReference type="SUPFAM" id="SSF56784">
    <property type="entry name" value="HAD-like"/>
    <property type="match status" value="1"/>
</dbReference>
<keyword evidence="20" id="KW-1185">Reference proteome</keyword>
<organism evidence="19 20">
    <name type="scientific">Plantactinospora mayteni</name>
    <dbReference type="NCBI Taxonomy" id="566021"/>
    <lineage>
        <taxon>Bacteria</taxon>
        <taxon>Bacillati</taxon>
        <taxon>Actinomycetota</taxon>
        <taxon>Actinomycetes</taxon>
        <taxon>Micromonosporales</taxon>
        <taxon>Micromonosporaceae</taxon>
        <taxon>Plantactinospora</taxon>
    </lineage>
</organism>
<dbReference type="InterPro" id="IPR036412">
    <property type="entry name" value="HAD-like_sf"/>
</dbReference>
<dbReference type="SFLD" id="SFLDS00003">
    <property type="entry name" value="Haloacid_Dehalogenase"/>
    <property type="match status" value="1"/>
</dbReference>
<comment type="similarity">
    <text evidence="16">Belongs to the cation transport ATPase (P-type) (TC 3.A.3) family. Type IA subfamily.</text>
</comment>
<dbReference type="Pfam" id="PF00702">
    <property type="entry name" value="Hydrolase"/>
    <property type="match status" value="1"/>
</dbReference>
<evidence type="ECO:0000256" key="12">
    <source>
        <dbReference type="ARBA" id="ARBA00022967"/>
    </source>
</evidence>
<dbReference type="PRINTS" id="PR00119">
    <property type="entry name" value="CATATPASE"/>
</dbReference>
<evidence type="ECO:0000313" key="20">
    <source>
        <dbReference type="Proteomes" id="UP000621500"/>
    </source>
</evidence>
<dbReference type="CDD" id="cd02078">
    <property type="entry name" value="P-type_ATPase_K"/>
    <property type="match status" value="1"/>
</dbReference>
<accession>A0ABQ4EJY7</accession>
<evidence type="ECO:0000256" key="5">
    <source>
        <dbReference type="ARBA" id="ARBA00022553"/>
    </source>
</evidence>
<keyword evidence="5 16" id="KW-0597">Phosphoprotein</keyword>
<keyword evidence="14 16" id="KW-0406">Ion transport</keyword>
<feature type="transmembrane region" description="Helical" evidence="16">
    <location>
        <begin position="238"/>
        <end position="263"/>
    </location>
</feature>
<dbReference type="PANTHER" id="PTHR43743:SF1">
    <property type="entry name" value="POTASSIUM-TRANSPORTING ATPASE ATP-BINDING SUBUNIT"/>
    <property type="match status" value="1"/>
</dbReference>
<dbReference type="NCBIfam" id="TIGR01497">
    <property type="entry name" value="kdpB"/>
    <property type="match status" value="1"/>
</dbReference>
<dbReference type="GO" id="GO:0005524">
    <property type="term" value="F:ATP binding"/>
    <property type="evidence" value="ECO:0007669"/>
    <property type="project" value="UniProtKB-KW"/>
</dbReference>
<comment type="subcellular location">
    <subcellularLocation>
        <location evidence="1 16">Cell membrane</location>
        <topology evidence="1 16">Multi-pass membrane protein</topology>
    </subcellularLocation>
</comment>
<keyword evidence="10 16" id="KW-0460">Magnesium</keyword>
<dbReference type="SFLD" id="SFLDG00002">
    <property type="entry name" value="C1.7:_P-type_atpase_like"/>
    <property type="match status" value="1"/>
</dbReference>
<dbReference type="SUPFAM" id="SSF81665">
    <property type="entry name" value="Calcium ATPase, transmembrane domain M"/>
    <property type="match status" value="1"/>
</dbReference>
<comment type="caution">
    <text evidence="16">Lacks conserved residue(s) required for the propagation of feature annotation.</text>
</comment>
<evidence type="ECO:0000256" key="7">
    <source>
        <dbReference type="ARBA" id="ARBA00022723"/>
    </source>
</evidence>
<dbReference type="InterPro" id="IPR006391">
    <property type="entry name" value="P-type_ATPase_bsu_IA"/>
</dbReference>
<keyword evidence="2 16" id="KW-0813">Transport</keyword>
<dbReference type="Pfam" id="PF00122">
    <property type="entry name" value="E1-E2_ATPase"/>
    <property type="match status" value="1"/>
</dbReference>
<dbReference type="HAMAP" id="MF_00285">
    <property type="entry name" value="KdpB"/>
    <property type="match status" value="1"/>
</dbReference>
<feature type="region of interest" description="Disordered" evidence="17">
    <location>
        <begin position="1"/>
        <end position="23"/>
    </location>
</feature>
<dbReference type="Proteomes" id="UP000621500">
    <property type="component" value="Unassembled WGS sequence"/>
</dbReference>
<comment type="subunit">
    <text evidence="16">The system is composed of three essential subunits: KdpA, KdpB and KdpC.</text>
</comment>
<dbReference type="Gene3D" id="3.40.50.1000">
    <property type="entry name" value="HAD superfamily/HAD-like"/>
    <property type="match status" value="1"/>
</dbReference>
<feature type="binding site" evidence="16">
    <location>
        <position position="381"/>
    </location>
    <ligand>
        <name>ATP</name>
        <dbReference type="ChEBI" id="CHEBI:30616"/>
    </ligand>
</feature>
<reference evidence="19 20" key="1">
    <citation type="submission" date="2021-01" db="EMBL/GenBank/DDBJ databases">
        <title>Whole genome shotgun sequence of Plantactinospora mayteni NBRC 109088.</title>
        <authorList>
            <person name="Komaki H."/>
            <person name="Tamura T."/>
        </authorList>
    </citation>
    <scope>NUCLEOTIDE SEQUENCE [LARGE SCALE GENOMIC DNA]</scope>
    <source>
        <strain evidence="19 20">NBRC 109088</strain>
    </source>
</reference>
<feature type="transmembrane region" description="Helical" evidence="16">
    <location>
        <begin position="78"/>
        <end position="96"/>
    </location>
</feature>
<keyword evidence="15 16" id="KW-0472">Membrane</keyword>
<dbReference type="SUPFAM" id="SSF81660">
    <property type="entry name" value="Metal cation-transporting ATPase, ATP-binding domain N"/>
    <property type="match status" value="1"/>
</dbReference>
<evidence type="ECO:0000256" key="16">
    <source>
        <dbReference type="HAMAP-Rule" id="MF_00285"/>
    </source>
</evidence>
<evidence type="ECO:0000313" key="19">
    <source>
        <dbReference type="EMBL" id="GIG95024.1"/>
    </source>
</evidence>
<evidence type="ECO:0000256" key="4">
    <source>
        <dbReference type="ARBA" id="ARBA00022538"/>
    </source>
</evidence>
<evidence type="ECO:0000256" key="10">
    <source>
        <dbReference type="ARBA" id="ARBA00022842"/>
    </source>
</evidence>
<dbReference type="Gene3D" id="2.70.150.10">
    <property type="entry name" value="Calcium-transporting ATPase, cytoplasmic transduction domain A"/>
    <property type="match status" value="1"/>
</dbReference>
<feature type="binding site" evidence="16">
    <location>
        <position position="449"/>
    </location>
    <ligand>
        <name>ATP</name>
        <dbReference type="ChEBI" id="CHEBI:30616"/>
    </ligand>
</feature>
<keyword evidence="11 16" id="KW-0630">Potassium</keyword>
<feature type="transmembrane region" description="Helical" evidence="16">
    <location>
        <begin position="51"/>
        <end position="72"/>
    </location>
</feature>
<proteinExistence type="inferred from homology"/>
<feature type="binding site" evidence="16">
    <location>
        <position position="581"/>
    </location>
    <ligand>
        <name>Mg(2+)</name>
        <dbReference type="ChEBI" id="CHEBI:18420"/>
    </ligand>
</feature>
<comment type="caution">
    <text evidence="19">The sequence shown here is derived from an EMBL/GenBank/DDBJ whole genome shotgun (WGS) entry which is preliminary data.</text>
</comment>
<feature type="transmembrane region" description="Helical" evidence="16">
    <location>
        <begin position="283"/>
        <end position="309"/>
    </location>
</feature>
<dbReference type="InterPro" id="IPR044492">
    <property type="entry name" value="P_typ_ATPase_HD_dom"/>
</dbReference>
<keyword evidence="12 16" id="KW-1278">Translocase</keyword>
<dbReference type="InterPro" id="IPR059000">
    <property type="entry name" value="ATPase_P-type_domA"/>
</dbReference>
<dbReference type="InterPro" id="IPR018303">
    <property type="entry name" value="ATPase_P-typ_P_site"/>
</dbReference>
<evidence type="ECO:0000256" key="11">
    <source>
        <dbReference type="ARBA" id="ARBA00022958"/>
    </source>
</evidence>
<dbReference type="RefSeq" id="WP_203856641.1">
    <property type="nucleotide sequence ID" value="NZ_BAAAZQ010000016.1"/>
</dbReference>
<dbReference type="InterPro" id="IPR001757">
    <property type="entry name" value="P_typ_ATPase"/>
</dbReference>
<dbReference type="InterPro" id="IPR023214">
    <property type="entry name" value="HAD_sf"/>
</dbReference>
<gene>
    <name evidence="16 19" type="primary">kdpB</name>
    <name evidence="19" type="ORF">Pma05_15970</name>
</gene>
<dbReference type="Gene3D" id="3.40.1110.10">
    <property type="entry name" value="Calcium-transporting ATPase, cytoplasmic domain N"/>
    <property type="match status" value="1"/>
</dbReference>
<keyword evidence="3 16" id="KW-1003">Cell membrane</keyword>
<feature type="binding site" evidence="16">
    <location>
        <position position="577"/>
    </location>
    <ligand>
        <name>Mg(2+)</name>
        <dbReference type="ChEBI" id="CHEBI:18420"/>
    </ligand>
</feature>
<dbReference type="InterPro" id="IPR008250">
    <property type="entry name" value="ATPase_P-typ_transduc_dom_A_sf"/>
</dbReference>
<keyword evidence="13 16" id="KW-1133">Transmembrane helix</keyword>
<dbReference type="PANTHER" id="PTHR43743">
    <property type="entry name" value="POTASSIUM-TRANSPORTING ATPASE ATP-BINDING SUBUNIT"/>
    <property type="match status" value="1"/>
</dbReference>
<name>A0ABQ4EJY7_9ACTN</name>
<dbReference type="InterPro" id="IPR023298">
    <property type="entry name" value="ATPase_P-typ_TM_dom_sf"/>
</dbReference>
<dbReference type="SFLD" id="SFLDF00027">
    <property type="entry name" value="p-type_atpase"/>
    <property type="match status" value="1"/>
</dbReference>
<sequence>MTVSPVVPAPSGGLPSSGPASGGRVGGGLLDPRQLVRALPDAFRKLNPVTLWRNPVMLIVEVGAVFTTGLAVADPTGFAWAITVWLWLTVLFANLAEAVAEGRGKAQAATLRQAKRDTVATRLTGWSPGARPGAYREEAVAAAELRHGDVVLVEAGQVIPGDGDVVEGIASVDESAITGESAPVIRESGGDRSAVTGGTKVLSDRIVVRITQQPGQSFIDRMIGLVEGANRQKTPNEIALNILLAALTVIFLMAVVTLQPLAIFSKGFQGAAPDTAAINSDGVTGIVLVSLLVCLIPTTIGALLSAIGIAGMDRLVQRNVLAMSGRAVEAAGDVNTLLLDKTGTITLGNRQAAEFVPVDGVTAEQVADAAQLASLADETPEGRSVVVLAKNAYGLRERSGLAGSDFGAGRSGEDRNVPFTAQTRMSGVDLAPEATVDGGPSGAARRVRKGAAAAVMKWVRDNGGHPTDQVGDIVDGISGGGGTPLVVAEHLDGEPARTLGVIHLKDVVKSGMRERFDEMRRMGIRTVMITGDNPRTAKAIADEAGVDDFLAEATPEDKLALIRREQEGGRLVAMTGDGTNDAPALAQADVGVAMNTGTTAAKEAGNMVDLDSDPTKLIEIVEIGKQLLITRGALTTFSIANDIAKYFAIIPAMFAGIYPSLDALNIMRLSSPESAILAAVVFNAIVIVVLIPLALRGVRYRPSSASTLLTRNLWLYGLGGIVAPFVGIKILDLLISLIPGIS</sequence>
<keyword evidence="9 16" id="KW-0067">ATP-binding</keyword>
<evidence type="ECO:0000256" key="8">
    <source>
        <dbReference type="ARBA" id="ARBA00022741"/>
    </source>
</evidence>
<feature type="domain" description="P-type ATPase A" evidence="18">
    <location>
        <begin position="137"/>
        <end position="227"/>
    </location>
</feature>
<evidence type="ECO:0000256" key="14">
    <source>
        <dbReference type="ARBA" id="ARBA00023065"/>
    </source>
</evidence>
<evidence type="ECO:0000256" key="3">
    <source>
        <dbReference type="ARBA" id="ARBA00022475"/>
    </source>
</evidence>
<dbReference type="PROSITE" id="PS00154">
    <property type="entry name" value="ATPASE_E1_E2"/>
    <property type="match status" value="1"/>
</dbReference>
<dbReference type="EMBL" id="BONX01000008">
    <property type="protein sequence ID" value="GIG95024.1"/>
    <property type="molecule type" value="Genomic_DNA"/>
</dbReference>
<feature type="transmembrane region" description="Helical" evidence="16">
    <location>
        <begin position="715"/>
        <end position="738"/>
    </location>
</feature>
<feature type="binding site" evidence="16">
    <location>
        <begin position="419"/>
        <end position="426"/>
    </location>
    <ligand>
        <name>ATP</name>
        <dbReference type="ChEBI" id="CHEBI:30616"/>
    </ligand>
</feature>
<dbReference type="NCBIfam" id="TIGR01494">
    <property type="entry name" value="ATPase_P-type"/>
    <property type="match status" value="2"/>
</dbReference>
<evidence type="ECO:0000256" key="6">
    <source>
        <dbReference type="ARBA" id="ARBA00022692"/>
    </source>
</evidence>
<dbReference type="EC" id="7.2.2.6" evidence="16"/>
<feature type="active site" description="4-aspartylphosphate intermediate" evidence="16">
    <location>
        <position position="340"/>
    </location>
</feature>
<comment type="function">
    <text evidence="16">Part of the high-affinity ATP-driven potassium transport (or Kdp) system, which catalyzes the hydrolysis of ATP coupled with the electrogenic transport of potassium into the cytoplasm. This subunit is responsible for energy coupling to the transport system and for the release of the potassium ions to the cytoplasm.</text>
</comment>
<feature type="transmembrane region" description="Helical" evidence="16">
    <location>
        <begin position="675"/>
        <end position="695"/>
    </location>
</feature>
<evidence type="ECO:0000256" key="9">
    <source>
        <dbReference type="ARBA" id="ARBA00022840"/>
    </source>
</evidence>
<feature type="compositionally biased region" description="Low complexity" evidence="17">
    <location>
        <begin position="1"/>
        <end position="19"/>
    </location>
</feature>
<keyword evidence="7 16" id="KW-0479">Metal-binding</keyword>
<keyword evidence="6 16" id="KW-0812">Transmembrane</keyword>
<feature type="binding site" evidence="16">
    <location>
        <position position="377"/>
    </location>
    <ligand>
        <name>ATP</name>
        <dbReference type="ChEBI" id="CHEBI:30616"/>
    </ligand>
</feature>